<dbReference type="Pfam" id="PF00145">
    <property type="entry name" value="DNA_methylase"/>
    <property type="match status" value="1"/>
</dbReference>
<accession>A0A4P7VQ12</accession>
<keyword evidence="4 7" id="KW-0949">S-adenosyl-L-methionine</keyword>
<dbReference type="GO" id="GO:0009307">
    <property type="term" value="P:DNA restriction-modification system"/>
    <property type="evidence" value="ECO:0007669"/>
    <property type="project" value="UniProtKB-KW"/>
</dbReference>
<dbReference type="GO" id="GO:0044027">
    <property type="term" value="P:negative regulation of gene expression via chromosomal CpG island methylation"/>
    <property type="evidence" value="ECO:0007669"/>
    <property type="project" value="TreeGrafter"/>
</dbReference>
<evidence type="ECO:0000256" key="7">
    <source>
        <dbReference type="PROSITE-ProRule" id="PRU01016"/>
    </source>
</evidence>
<dbReference type="EC" id="2.1.1.37" evidence="1"/>
<organism evidence="8 9">
    <name type="scientific">Muribaculum gordoncarteri</name>
    <dbReference type="NCBI Taxonomy" id="2530390"/>
    <lineage>
        <taxon>Bacteria</taxon>
        <taxon>Pseudomonadati</taxon>
        <taxon>Bacteroidota</taxon>
        <taxon>Bacteroidia</taxon>
        <taxon>Bacteroidales</taxon>
        <taxon>Muribaculaceae</taxon>
        <taxon>Muribaculum</taxon>
    </lineage>
</organism>
<gene>
    <name evidence="8" type="ORF">E7746_11255</name>
</gene>
<dbReference type="InterPro" id="IPR050390">
    <property type="entry name" value="C5-Methyltransferase"/>
</dbReference>
<evidence type="ECO:0000256" key="4">
    <source>
        <dbReference type="ARBA" id="ARBA00022691"/>
    </source>
</evidence>
<evidence type="ECO:0000256" key="1">
    <source>
        <dbReference type="ARBA" id="ARBA00011975"/>
    </source>
</evidence>
<evidence type="ECO:0000256" key="3">
    <source>
        <dbReference type="ARBA" id="ARBA00022679"/>
    </source>
</evidence>
<evidence type="ECO:0000256" key="2">
    <source>
        <dbReference type="ARBA" id="ARBA00022603"/>
    </source>
</evidence>
<dbReference type="RefSeq" id="WP_136410851.1">
    <property type="nucleotide sequence ID" value="NZ_CP039393.1"/>
</dbReference>
<dbReference type="AlphaFoldDB" id="A0A4P7VQ12"/>
<dbReference type="PANTHER" id="PTHR10629">
    <property type="entry name" value="CYTOSINE-SPECIFIC METHYLTRANSFERASE"/>
    <property type="match status" value="1"/>
</dbReference>
<dbReference type="EMBL" id="CP039393">
    <property type="protein sequence ID" value="QCD36418.1"/>
    <property type="molecule type" value="Genomic_DNA"/>
</dbReference>
<proteinExistence type="inferred from homology"/>
<feature type="active site" evidence="7">
    <location>
        <position position="87"/>
    </location>
</feature>
<dbReference type="PROSITE" id="PS51679">
    <property type="entry name" value="SAM_MT_C5"/>
    <property type="match status" value="1"/>
</dbReference>
<dbReference type="PANTHER" id="PTHR10629:SF52">
    <property type="entry name" value="DNA (CYTOSINE-5)-METHYLTRANSFERASE 1"/>
    <property type="match status" value="1"/>
</dbReference>
<dbReference type="GO" id="GO:0032259">
    <property type="term" value="P:methylation"/>
    <property type="evidence" value="ECO:0007669"/>
    <property type="project" value="UniProtKB-KW"/>
</dbReference>
<keyword evidence="3 7" id="KW-0808">Transferase</keyword>
<name>A0A4P7VQ12_9BACT</name>
<keyword evidence="9" id="KW-1185">Reference proteome</keyword>
<dbReference type="InterPro" id="IPR029063">
    <property type="entry name" value="SAM-dependent_MTases_sf"/>
</dbReference>
<dbReference type="Proteomes" id="UP000297031">
    <property type="component" value="Chromosome"/>
</dbReference>
<dbReference type="InterPro" id="IPR001525">
    <property type="entry name" value="C5_MeTfrase"/>
</dbReference>
<evidence type="ECO:0000256" key="6">
    <source>
        <dbReference type="ARBA" id="ARBA00047422"/>
    </source>
</evidence>
<sequence length="362" mass="40890">MACRRKHRINALSLFSCIGVGEYYLKRAGVDVVVATDIDSRRCRVHGQLYPSTKTVCGDITSDDVKRDVLKAVGRKKIQMIISTPPCQGMSSVGKNKGAALSDIDDSRNYLILETFPFIDSLSPDYVIFENVPQMLKVKMPWGDGERLKILEILEAKYGGVYDIKCDIFNSGDYGVPQTRERVFIRLCRKGLSWHDPKRSEKQVTLREAIGNLPSIEPGEVSALKNHWARLHPTNQIEWLRHTPTGRSAFMNDEHYPRKSNGDKIKGYLNCYKRMSWDQPSPTVTMRNEIMSSQDKVHPGRSLGNGLWSDARVLTLRELLIVMSLPGDLELPDDISDTALRQFIGEGVPPLMMKKIIDGIEL</sequence>
<dbReference type="SUPFAM" id="SSF53335">
    <property type="entry name" value="S-adenosyl-L-methionine-dependent methyltransferases"/>
    <property type="match status" value="1"/>
</dbReference>
<comment type="similarity">
    <text evidence="7">Belongs to the class I-like SAM-binding methyltransferase superfamily. C5-methyltransferase family.</text>
</comment>
<dbReference type="Gene3D" id="3.40.50.150">
    <property type="entry name" value="Vaccinia Virus protein VP39"/>
    <property type="match status" value="1"/>
</dbReference>
<dbReference type="KEGG" id="mgod:E7746_11255"/>
<dbReference type="REBASE" id="311074">
    <property type="entry name" value="M2.MspA4ORF11250P"/>
</dbReference>
<dbReference type="Gene3D" id="3.90.120.10">
    <property type="entry name" value="DNA Methylase, subunit A, domain 2"/>
    <property type="match status" value="1"/>
</dbReference>
<comment type="catalytic activity">
    <reaction evidence="6">
        <text>a 2'-deoxycytidine in DNA + S-adenosyl-L-methionine = a 5-methyl-2'-deoxycytidine in DNA + S-adenosyl-L-homocysteine + H(+)</text>
        <dbReference type="Rhea" id="RHEA:13681"/>
        <dbReference type="Rhea" id="RHEA-COMP:11369"/>
        <dbReference type="Rhea" id="RHEA-COMP:11370"/>
        <dbReference type="ChEBI" id="CHEBI:15378"/>
        <dbReference type="ChEBI" id="CHEBI:57856"/>
        <dbReference type="ChEBI" id="CHEBI:59789"/>
        <dbReference type="ChEBI" id="CHEBI:85452"/>
        <dbReference type="ChEBI" id="CHEBI:85454"/>
        <dbReference type="EC" id="2.1.1.37"/>
    </reaction>
</comment>
<keyword evidence="5" id="KW-0680">Restriction system</keyword>
<keyword evidence="2 7" id="KW-0489">Methyltransferase</keyword>
<dbReference type="GO" id="GO:0003886">
    <property type="term" value="F:DNA (cytosine-5-)-methyltransferase activity"/>
    <property type="evidence" value="ECO:0007669"/>
    <property type="project" value="UniProtKB-EC"/>
</dbReference>
<protein>
    <recommendedName>
        <fullName evidence="1">DNA (cytosine-5-)-methyltransferase</fullName>
        <ecNumber evidence="1">2.1.1.37</ecNumber>
    </recommendedName>
</protein>
<evidence type="ECO:0000256" key="5">
    <source>
        <dbReference type="ARBA" id="ARBA00022747"/>
    </source>
</evidence>
<evidence type="ECO:0000313" key="8">
    <source>
        <dbReference type="EMBL" id="QCD36418.1"/>
    </source>
</evidence>
<evidence type="ECO:0000313" key="9">
    <source>
        <dbReference type="Proteomes" id="UP000297031"/>
    </source>
</evidence>
<reference evidence="8 9" key="1">
    <citation type="submission" date="2019-02" db="EMBL/GenBank/DDBJ databases">
        <title>Isolation and identification of novel species under the genus Muribaculum.</title>
        <authorList>
            <person name="Miyake S."/>
            <person name="Ding Y."/>
            <person name="Low A."/>
            <person name="Soh M."/>
            <person name="Seedorf H."/>
        </authorList>
    </citation>
    <scope>NUCLEOTIDE SEQUENCE [LARGE SCALE GENOMIC DNA]</scope>
    <source>
        <strain evidence="8 9">TLL-A4</strain>
    </source>
</reference>
<dbReference type="GO" id="GO:0003677">
    <property type="term" value="F:DNA binding"/>
    <property type="evidence" value="ECO:0007669"/>
    <property type="project" value="TreeGrafter"/>
</dbReference>
<dbReference type="OrthoDB" id="32195at2"/>